<dbReference type="InterPro" id="IPR035926">
    <property type="entry name" value="NusB-like_sf"/>
</dbReference>
<organism evidence="8 9">
    <name type="scientific">Desulfatibacillum alkenivorans DSM 16219</name>
    <dbReference type="NCBI Taxonomy" id="1121393"/>
    <lineage>
        <taxon>Bacteria</taxon>
        <taxon>Pseudomonadati</taxon>
        <taxon>Thermodesulfobacteriota</taxon>
        <taxon>Desulfobacteria</taxon>
        <taxon>Desulfobacterales</taxon>
        <taxon>Desulfatibacillaceae</taxon>
        <taxon>Desulfatibacillum</taxon>
    </lineage>
</organism>
<dbReference type="HAMAP" id="MF_00073">
    <property type="entry name" value="NusB"/>
    <property type="match status" value="1"/>
</dbReference>
<dbReference type="GO" id="GO:0005829">
    <property type="term" value="C:cytosol"/>
    <property type="evidence" value="ECO:0007669"/>
    <property type="project" value="TreeGrafter"/>
</dbReference>
<proteinExistence type="inferred from homology"/>
<sequence>MGKRRRARELALQSLFYVDSTSAPPLEALDLFCQNFPPPKDLARFFYELAKGVIEKRDEIDRLIEQHSNNWKLYRMSAVDLNLMRIAAYEFLFCPDVPRRVSINEAIDIGKRFGTAESGAFINGILDSIHLHLGKEEKAGKKK</sequence>
<dbReference type="Gene3D" id="1.10.940.10">
    <property type="entry name" value="NusB-like"/>
    <property type="match status" value="1"/>
</dbReference>
<reference evidence="9" key="1">
    <citation type="submission" date="2016-11" db="EMBL/GenBank/DDBJ databases">
        <authorList>
            <person name="Varghese N."/>
            <person name="Submissions S."/>
        </authorList>
    </citation>
    <scope>NUCLEOTIDE SEQUENCE [LARGE SCALE GENOMIC DNA]</scope>
    <source>
        <strain evidence="9">DSM 16219</strain>
    </source>
</reference>
<dbReference type="AlphaFoldDB" id="A0A1M6WMA9"/>
<dbReference type="GO" id="GO:0003723">
    <property type="term" value="F:RNA binding"/>
    <property type="evidence" value="ECO:0007669"/>
    <property type="project" value="UniProtKB-UniRule"/>
</dbReference>
<evidence type="ECO:0000313" key="8">
    <source>
        <dbReference type="EMBL" id="SHK94719.1"/>
    </source>
</evidence>
<keyword evidence="5 6" id="KW-0804">Transcription</keyword>
<dbReference type="InterPro" id="IPR011605">
    <property type="entry name" value="NusB_fam"/>
</dbReference>
<keyword evidence="4 6" id="KW-0805">Transcription regulation</keyword>
<feature type="domain" description="NusB/RsmB/TIM44" evidence="7">
    <location>
        <begin position="5"/>
        <end position="129"/>
    </location>
</feature>
<evidence type="ECO:0000256" key="5">
    <source>
        <dbReference type="ARBA" id="ARBA00023163"/>
    </source>
</evidence>
<dbReference type="Pfam" id="PF01029">
    <property type="entry name" value="NusB"/>
    <property type="match status" value="1"/>
</dbReference>
<evidence type="ECO:0000313" key="9">
    <source>
        <dbReference type="Proteomes" id="UP000183994"/>
    </source>
</evidence>
<comment type="function">
    <text evidence="6">Involved in transcription antitermination. Required for transcription of ribosomal RNA (rRNA) genes. Binds specifically to the boxA antiterminator sequence of the ribosomal RNA (rrn) operons.</text>
</comment>
<dbReference type="STRING" id="1121393.SAMN02745216_04350"/>
<dbReference type="CDD" id="cd00619">
    <property type="entry name" value="Terminator_NusB"/>
    <property type="match status" value="1"/>
</dbReference>
<accession>A0A1M6WMA9</accession>
<keyword evidence="3 6" id="KW-0694">RNA-binding</keyword>
<keyword evidence="9" id="KW-1185">Reference proteome</keyword>
<gene>
    <name evidence="6" type="primary">nusB</name>
    <name evidence="8" type="ORF">SAMN02745216_04350</name>
</gene>
<keyword evidence="2 6" id="KW-0889">Transcription antitermination</keyword>
<dbReference type="PANTHER" id="PTHR11078">
    <property type="entry name" value="N UTILIZATION SUBSTANCE PROTEIN B-RELATED"/>
    <property type="match status" value="1"/>
</dbReference>
<dbReference type="GO" id="GO:0006353">
    <property type="term" value="P:DNA-templated transcription termination"/>
    <property type="evidence" value="ECO:0007669"/>
    <property type="project" value="UniProtKB-UniRule"/>
</dbReference>
<dbReference type="InterPro" id="IPR006027">
    <property type="entry name" value="NusB_RsmB_TIM44"/>
</dbReference>
<evidence type="ECO:0000259" key="7">
    <source>
        <dbReference type="Pfam" id="PF01029"/>
    </source>
</evidence>
<dbReference type="EMBL" id="FQZU01000039">
    <property type="protein sequence ID" value="SHK94719.1"/>
    <property type="molecule type" value="Genomic_DNA"/>
</dbReference>
<name>A0A1M6WMA9_9BACT</name>
<dbReference type="NCBIfam" id="TIGR01951">
    <property type="entry name" value="nusB"/>
    <property type="match status" value="1"/>
</dbReference>
<evidence type="ECO:0000256" key="3">
    <source>
        <dbReference type="ARBA" id="ARBA00022884"/>
    </source>
</evidence>
<dbReference type="RefSeq" id="WP_073478354.1">
    <property type="nucleotide sequence ID" value="NZ_FQZU01000039.1"/>
</dbReference>
<protein>
    <recommendedName>
        <fullName evidence="6">Transcription antitermination protein NusB</fullName>
    </recommendedName>
    <alternativeName>
        <fullName evidence="6">Antitermination factor NusB</fullName>
    </alternativeName>
</protein>
<dbReference type="SUPFAM" id="SSF48013">
    <property type="entry name" value="NusB-like"/>
    <property type="match status" value="1"/>
</dbReference>
<comment type="similarity">
    <text evidence="1 6">Belongs to the NusB family.</text>
</comment>
<evidence type="ECO:0000256" key="4">
    <source>
        <dbReference type="ARBA" id="ARBA00023015"/>
    </source>
</evidence>
<evidence type="ECO:0000256" key="2">
    <source>
        <dbReference type="ARBA" id="ARBA00022814"/>
    </source>
</evidence>
<evidence type="ECO:0000256" key="1">
    <source>
        <dbReference type="ARBA" id="ARBA00005952"/>
    </source>
</evidence>
<evidence type="ECO:0000256" key="6">
    <source>
        <dbReference type="HAMAP-Rule" id="MF_00073"/>
    </source>
</evidence>
<dbReference type="GO" id="GO:0031564">
    <property type="term" value="P:transcription antitermination"/>
    <property type="evidence" value="ECO:0007669"/>
    <property type="project" value="UniProtKB-KW"/>
</dbReference>
<dbReference type="Proteomes" id="UP000183994">
    <property type="component" value="Unassembled WGS sequence"/>
</dbReference>
<dbReference type="PANTHER" id="PTHR11078:SF3">
    <property type="entry name" value="ANTITERMINATION NUSB DOMAIN-CONTAINING PROTEIN"/>
    <property type="match status" value="1"/>
</dbReference>
<dbReference type="OrthoDB" id="9797817at2"/>